<dbReference type="AlphaFoldDB" id="A0A2S6CWC7"/>
<dbReference type="GO" id="GO:0009103">
    <property type="term" value="P:lipopolysaccharide biosynthetic process"/>
    <property type="evidence" value="ECO:0007669"/>
    <property type="project" value="TreeGrafter"/>
</dbReference>
<dbReference type="CDD" id="cd03794">
    <property type="entry name" value="GT4_WbuB-like"/>
    <property type="match status" value="1"/>
</dbReference>
<feature type="domain" description="Glycosyl transferase family 1" evidence="2">
    <location>
        <begin position="243"/>
        <end position="411"/>
    </location>
</feature>
<feature type="domain" description="Glycosyltransferase subfamily 4-like N-terminal" evidence="3">
    <location>
        <begin position="51"/>
        <end position="227"/>
    </location>
</feature>
<dbReference type="Pfam" id="PF13439">
    <property type="entry name" value="Glyco_transf_4"/>
    <property type="match status" value="1"/>
</dbReference>
<dbReference type="EMBL" id="PGEM01000050">
    <property type="protein sequence ID" value="PPJ63890.1"/>
    <property type="molecule type" value="Genomic_DNA"/>
</dbReference>
<dbReference type="Proteomes" id="UP000239589">
    <property type="component" value="Unassembled WGS sequence"/>
</dbReference>
<evidence type="ECO:0000256" key="1">
    <source>
        <dbReference type="ARBA" id="ARBA00022679"/>
    </source>
</evidence>
<dbReference type="Gene3D" id="3.40.50.2000">
    <property type="entry name" value="Glycogen Phosphorylase B"/>
    <property type="match status" value="2"/>
</dbReference>
<dbReference type="Pfam" id="PF00534">
    <property type="entry name" value="Glycos_transf_1"/>
    <property type="match status" value="1"/>
</dbReference>
<comment type="caution">
    <text evidence="4">The sequence shown here is derived from an EMBL/GenBank/DDBJ whole genome shotgun (WGS) entry which is preliminary data.</text>
</comment>
<dbReference type="PANTHER" id="PTHR46401">
    <property type="entry name" value="GLYCOSYLTRANSFERASE WBBK-RELATED"/>
    <property type="match status" value="1"/>
</dbReference>
<reference evidence="4 5" key="1">
    <citation type="submission" date="2018-02" db="EMBL/GenBank/DDBJ databases">
        <title>Discovery of a pederin family compound in a non-symbiotic bloom-forming cyanobacterium.</title>
        <authorList>
            <person name="Kust A."/>
            <person name="Mares J."/>
            <person name="Jokela J."/>
            <person name="Urajova P."/>
            <person name="Hajek J."/>
            <person name="Saurav K."/>
            <person name="Voracova K."/>
            <person name="Fewer D.P."/>
            <person name="Haapaniemi E."/>
            <person name="Permi P."/>
            <person name="Rehakova K."/>
            <person name="Sivonen K."/>
            <person name="Hrouzek P."/>
        </authorList>
    </citation>
    <scope>NUCLEOTIDE SEQUENCE [LARGE SCALE GENOMIC DNA]</scope>
    <source>
        <strain evidence="4 5">CHARLIE-1</strain>
    </source>
</reference>
<dbReference type="InterPro" id="IPR001296">
    <property type="entry name" value="Glyco_trans_1"/>
</dbReference>
<protein>
    <submittedName>
        <fullName evidence="4">Glycosyltransferase WbuB</fullName>
    </submittedName>
</protein>
<organism evidence="4 5">
    <name type="scientific">Cuspidothrix issatschenkoi CHARLIE-1</name>
    <dbReference type="NCBI Taxonomy" id="2052836"/>
    <lineage>
        <taxon>Bacteria</taxon>
        <taxon>Bacillati</taxon>
        <taxon>Cyanobacteriota</taxon>
        <taxon>Cyanophyceae</taxon>
        <taxon>Nostocales</taxon>
        <taxon>Aphanizomenonaceae</taxon>
        <taxon>Cuspidothrix</taxon>
    </lineage>
</organism>
<dbReference type="PANTHER" id="PTHR46401:SF2">
    <property type="entry name" value="GLYCOSYLTRANSFERASE WBBK-RELATED"/>
    <property type="match status" value="1"/>
</dbReference>
<sequence length="435" mass="49021">MYKDNISINSQPYSLDAEQLTDINHDWYHQLVNVSIITEFFPPDYAATGQLIEELVKQLDKQGVGIKVFTGQPGYAFSTSKAPALEQLGHIRVQRSRSTQIWSHRIRGKAINGILFTLRAFLHIIKNYHQNDVFLLTSAPPFLSIAGYLAHLFCKSPYVCLIYDLYPDIAIALGVVSKNHWLAKFWRAINRKIWQKSKAIIVLSPPMKQRIIDICPEVADKVSVIHSWGDPQLILPIAKEDNWFAKKHNLVSKFTVLYSGNMGRCHDLDTILATAQQLRTENIQFVCIGGGPKRESFIQDVARLGLENFLFLPYQEKSVLPYSLTACDLSLVSVDIGLESLVAPSKFYPALAAGRPIAAICPENSYLRELIENGQFGTAINNGDSEALAAFILKLKSDRQFAEKMGRASRKYLELNFTPEIIAKQYLSVLRQSTM</sequence>
<keyword evidence="1 4" id="KW-0808">Transferase</keyword>
<evidence type="ECO:0000259" key="3">
    <source>
        <dbReference type="Pfam" id="PF13439"/>
    </source>
</evidence>
<accession>A0A2S6CWC7</accession>
<dbReference type="InterPro" id="IPR028098">
    <property type="entry name" value="Glyco_trans_4-like_N"/>
</dbReference>
<evidence type="ECO:0000259" key="2">
    <source>
        <dbReference type="Pfam" id="PF00534"/>
    </source>
</evidence>
<keyword evidence="5" id="KW-1185">Reference proteome</keyword>
<dbReference type="SUPFAM" id="SSF53756">
    <property type="entry name" value="UDP-Glycosyltransferase/glycogen phosphorylase"/>
    <property type="match status" value="1"/>
</dbReference>
<proteinExistence type="predicted"/>
<name>A0A2S6CWC7_9CYAN</name>
<evidence type="ECO:0000313" key="4">
    <source>
        <dbReference type="EMBL" id="PPJ63890.1"/>
    </source>
</evidence>
<dbReference type="OrthoDB" id="9811902at2"/>
<dbReference type="GO" id="GO:0016757">
    <property type="term" value="F:glycosyltransferase activity"/>
    <property type="evidence" value="ECO:0007669"/>
    <property type="project" value="InterPro"/>
</dbReference>
<evidence type="ECO:0000313" key="5">
    <source>
        <dbReference type="Proteomes" id="UP000239589"/>
    </source>
</evidence>
<gene>
    <name evidence="4" type="ORF">CUN59_07675</name>
</gene>